<dbReference type="GO" id="GO:0016459">
    <property type="term" value="C:myosin complex"/>
    <property type="evidence" value="ECO:0007669"/>
    <property type="project" value="UniProtKB-KW"/>
</dbReference>
<accession>A0A7J6S0F9</accession>
<dbReference type="Proteomes" id="UP000553632">
    <property type="component" value="Unassembled WGS sequence"/>
</dbReference>
<comment type="caution">
    <text evidence="1">Lacks conserved residue(s) required for the propagation of feature annotation.</text>
</comment>
<keyword evidence="4" id="KW-1185">Reference proteome</keyword>
<evidence type="ECO:0000256" key="1">
    <source>
        <dbReference type="PROSITE-ProRule" id="PRU00782"/>
    </source>
</evidence>
<feature type="non-terminal residue" evidence="3">
    <location>
        <position position="1"/>
    </location>
</feature>
<proteinExistence type="inferred from homology"/>
<keyword evidence="1" id="KW-0505">Motor protein</keyword>
<dbReference type="PROSITE" id="PS51456">
    <property type="entry name" value="MYOSIN_MOTOR"/>
    <property type="match status" value="1"/>
</dbReference>
<evidence type="ECO:0000313" key="3">
    <source>
        <dbReference type="EMBL" id="KAF4726454.1"/>
    </source>
</evidence>
<sequence>MNAMITLGIENTQRFDICRVLAAILHIGQIEWQQHHEGSNVDESTPCMPSDENRFILVAKLLGLHPEEFLKAVTVQTRRLPGNNVVLSPVSPQ</sequence>
<dbReference type="AlphaFoldDB" id="A0A7J6S0F9"/>
<organism evidence="3 4">
    <name type="scientific">Perkinsus olseni</name>
    <name type="common">Perkinsus atlanticus</name>
    <dbReference type="NCBI Taxonomy" id="32597"/>
    <lineage>
        <taxon>Eukaryota</taxon>
        <taxon>Sar</taxon>
        <taxon>Alveolata</taxon>
        <taxon>Perkinsozoa</taxon>
        <taxon>Perkinsea</taxon>
        <taxon>Perkinsida</taxon>
        <taxon>Perkinsidae</taxon>
        <taxon>Perkinsus</taxon>
    </lineage>
</organism>
<keyword evidence="1" id="KW-0518">Myosin</keyword>
<dbReference type="GO" id="GO:0005524">
    <property type="term" value="F:ATP binding"/>
    <property type="evidence" value="ECO:0007669"/>
    <property type="project" value="InterPro"/>
</dbReference>
<keyword evidence="1" id="KW-0009">Actin-binding</keyword>
<evidence type="ECO:0000313" key="4">
    <source>
        <dbReference type="Proteomes" id="UP000553632"/>
    </source>
</evidence>
<comment type="caution">
    <text evidence="3">The sequence shown here is derived from an EMBL/GenBank/DDBJ whole genome shotgun (WGS) entry which is preliminary data.</text>
</comment>
<dbReference type="InterPro" id="IPR001609">
    <property type="entry name" value="Myosin_head_motor_dom-like"/>
</dbReference>
<comment type="similarity">
    <text evidence="1">Belongs to the TRAFAC class myosin-kinesin ATPase superfamily. Myosin family.</text>
</comment>
<dbReference type="EMBL" id="JABANO010021653">
    <property type="protein sequence ID" value="KAF4726454.1"/>
    <property type="molecule type" value="Genomic_DNA"/>
</dbReference>
<reference evidence="3 4" key="1">
    <citation type="submission" date="2020-04" db="EMBL/GenBank/DDBJ databases">
        <title>Perkinsus olseni comparative genomics.</title>
        <authorList>
            <person name="Bogema D.R."/>
        </authorList>
    </citation>
    <scope>NUCLEOTIDE SEQUENCE [LARGE SCALE GENOMIC DNA]</scope>
    <source>
        <strain evidence="3 4">ATCC PRA-207</strain>
    </source>
</reference>
<dbReference type="InterPro" id="IPR027417">
    <property type="entry name" value="P-loop_NTPase"/>
</dbReference>
<evidence type="ECO:0000259" key="2">
    <source>
        <dbReference type="PROSITE" id="PS51456"/>
    </source>
</evidence>
<dbReference type="GO" id="GO:0003774">
    <property type="term" value="F:cytoskeletal motor activity"/>
    <property type="evidence" value="ECO:0007669"/>
    <property type="project" value="InterPro"/>
</dbReference>
<dbReference type="SUPFAM" id="SSF52540">
    <property type="entry name" value="P-loop containing nucleoside triphosphate hydrolases"/>
    <property type="match status" value="1"/>
</dbReference>
<dbReference type="Gene3D" id="1.20.120.720">
    <property type="entry name" value="Myosin VI head, motor domain, U50 subdomain"/>
    <property type="match status" value="1"/>
</dbReference>
<name>A0A7J6S0F9_PEROL</name>
<feature type="domain" description="Myosin motor" evidence="2">
    <location>
        <begin position="1"/>
        <end position="93"/>
    </location>
</feature>
<protein>
    <submittedName>
        <fullName evidence="3">Unconventional myosin-Ig</fullName>
    </submittedName>
</protein>
<dbReference type="GO" id="GO:0003779">
    <property type="term" value="F:actin binding"/>
    <property type="evidence" value="ECO:0007669"/>
    <property type="project" value="UniProtKB-KW"/>
</dbReference>
<gene>
    <name evidence="3" type="primary">MYO1G_3</name>
    <name evidence="3" type="ORF">FOZ63_022062</name>
</gene>